<sequence>MRPAGEFGSGQFEFGEWTTPFTDAEVEILEVAYVVREQGGSELLVRIRDLYADTIYRLVFSTISAVRLLDEGELLEFWEKTAELGGRPGRTTFRVRNHAWTRESMISFLASDGTSFVIASNNECVEVVSVTAPTIVAG</sequence>
<comment type="caution">
    <text evidence="1">The sequence shown here is derived from an EMBL/GenBank/DDBJ whole genome shotgun (WGS) entry which is preliminary data.</text>
</comment>
<organism evidence="1 2">
    <name type="scientific">Notoacmeibacter ruber</name>
    <dbReference type="NCBI Taxonomy" id="2670375"/>
    <lineage>
        <taxon>Bacteria</taxon>
        <taxon>Pseudomonadati</taxon>
        <taxon>Pseudomonadota</taxon>
        <taxon>Alphaproteobacteria</taxon>
        <taxon>Hyphomicrobiales</taxon>
        <taxon>Notoacmeibacteraceae</taxon>
        <taxon>Notoacmeibacter</taxon>
    </lineage>
</organism>
<proteinExistence type="predicted"/>
<dbReference type="Proteomes" id="UP000281094">
    <property type="component" value="Unassembled WGS sequence"/>
</dbReference>
<evidence type="ECO:0000313" key="2">
    <source>
        <dbReference type="Proteomes" id="UP000281094"/>
    </source>
</evidence>
<gene>
    <name evidence="1" type="ORF">D8780_05515</name>
</gene>
<evidence type="ECO:0000313" key="1">
    <source>
        <dbReference type="EMBL" id="RLQ87745.1"/>
    </source>
</evidence>
<dbReference type="AlphaFoldDB" id="A0A3L7JBI1"/>
<dbReference type="EMBL" id="RCWN01000001">
    <property type="protein sequence ID" value="RLQ87745.1"/>
    <property type="molecule type" value="Genomic_DNA"/>
</dbReference>
<protein>
    <submittedName>
        <fullName evidence="1">Uncharacterized protein</fullName>
    </submittedName>
</protein>
<name>A0A3L7JBI1_9HYPH</name>
<accession>A0A3L7JBI1</accession>
<reference evidence="1 2" key="1">
    <citation type="submission" date="2018-10" db="EMBL/GenBank/DDBJ databases">
        <title>Notoacmeibacter sp. M2BS9Y-3-1, whole genome shotgun sequence.</title>
        <authorList>
            <person name="Tuo L."/>
        </authorList>
    </citation>
    <scope>NUCLEOTIDE SEQUENCE [LARGE SCALE GENOMIC DNA]</scope>
    <source>
        <strain evidence="1 2">M2BS9Y-3-1</strain>
    </source>
</reference>
<keyword evidence="2" id="KW-1185">Reference proteome</keyword>